<dbReference type="RefSeq" id="WP_023786741.1">
    <property type="nucleotide sequence ID" value="NC_022997.1"/>
</dbReference>
<dbReference type="HOGENOM" id="CLU_565941_0_0_5"/>
<dbReference type="OrthoDB" id="514320at2"/>
<evidence type="ECO:0000313" key="3">
    <source>
        <dbReference type="EMBL" id="AHB48152.1"/>
    </source>
</evidence>
<dbReference type="PATRIC" id="fig|1029756.8.peg.1412"/>
<evidence type="ECO:0000256" key="1">
    <source>
        <dbReference type="SAM" id="MobiDB-lite"/>
    </source>
</evidence>
<dbReference type="KEGG" id="hni:W911_06740"/>
<accession>V5SCD6</accession>
<dbReference type="STRING" id="1029756.W911_06740"/>
<gene>
    <name evidence="3" type="ORF">W911_06740</name>
</gene>
<sequence>MTCRFRPLLLAGVALSVSLFPAAASAANLPPIRTSASNAVAECATPGRLMAFLKERNPKLDSRYDELGSHYMRHGEALGVRWDYAFFQMILETGHLTYKGDVRADQNNFAGLGATGKGARGERFSDISTGVRAHLEHVVMYSGERVENPVAERTRNIQDWGVLTSWQKGFSRPITYTDLAKKWAPGSRRYTRDMQTIATRFFEGPCREPDPRPELVAEIRGTSGQAVAHKSAPPETTVSTLPSAPEAKPDVVAKVEKKPPQVQTASMTPSVTLLNPSEADEPVKAVEASVSVVEEAVATVDDQATVEVAALPSGAAAGAAVTPQKDAPPAKAKGSCRVWTASYGGSKAIIIKAVQDATTNYTVLDVNEGAEKREADAYINAYAKGGASVGEFSSQSQALEKAFELCPEG</sequence>
<dbReference type="AlphaFoldDB" id="V5SCD6"/>
<name>V5SCD6_9HYPH</name>
<dbReference type="Proteomes" id="UP000018542">
    <property type="component" value="Chromosome"/>
</dbReference>
<protein>
    <submittedName>
        <fullName evidence="3">Uncharacterized protein</fullName>
    </submittedName>
</protein>
<keyword evidence="4" id="KW-1185">Reference proteome</keyword>
<dbReference type="EMBL" id="CP006912">
    <property type="protein sequence ID" value="AHB48152.1"/>
    <property type="molecule type" value="Genomic_DNA"/>
</dbReference>
<evidence type="ECO:0000256" key="2">
    <source>
        <dbReference type="SAM" id="SignalP"/>
    </source>
</evidence>
<proteinExistence type="predicted"/>
<dbReference type="GO" id="GO:0004040">
    <property type="term" value="F:amidase activity"/>
    <property type="evidence" value="ECO:0007669"/>
    <property type="project" value="InterPro"/>
</dbReference>
<evidence type="ECO:0000313" key="4">
    <source>
        <dbReference type="Proteomes" id="UP000018542"/>
    </source>
</evidence>
<feature type="region of interest" description="Disordered" evidence="1">
    <location>
        <begin position="224"/>
        <end position="244"/>
    </location>
</feature>
<reference evidence="3 4" key="1">
    <citation type="journal article" date="2014" name="Genome Announc.">
        <title>Complete Genome Sequence of Hyphomicrobium nitrativorans Strain NL23, a Denitrifying Bacterium Isolated from Biofilm of a Methanol-Fed Denitrification System Treating Seawater at the Montreal Biodome.</title>
        <authorList>
            <person name="Martineau C."/>
            <person name="Villeneuve C."/>
            <person name="Mauffrey F."/>
            <person name="Villemur R."/>
        </authorList>
    </citation>
    <scope>NUCLEOTIDE SEQUENCE [LARGE SCALE GENOMIC DNA]</scope>
    <source>
        <strain evidence="3">NL23</strain>
    </source>
</reference>
<feature type="signal peptide" evidence="2">
    <location>
        <begin position="1"/>
        <end position="26"/>
    </location>
</feature>
<organism evidence="3 4">
    <name type="scientific">Hyphomicrobium nitrativorans NL23</name>
    <dbReference type="NCBI Taxonomy" id="1029756"/>
    <lineage>
        <taxon>Bacteria</taxon>
        <taxon>Pseudomonadati</taxon>
        <taxon>Pseudomonadota</taxon>
        <taxon>Alphaproteobacteria</taxon>
        <taxon>Hyphomicrobiales</taxon>
        <taxon>Hyphomicrobiaceae</taxon>
        <taxon>Hyphomicrobium</taxon>
    </lineage>
</organism>
<keyword evidence="2" id="KW-0732">Signal</keyword>
<feature type="chain" id="PRO_5004740579" evidence="2">
    <location>
        <begin position="27"/>
        <end position="409"/>
    </location>
</feature>